<dbReference type="Gene3D" id="1.20.1050.10">
    <property type="match status" value="1"/>
</dbReference>
<sequence>MSSDAEQKPKITVYWLDQSRSQRILWLLEELKVDYEVKVFKRNKDMLAPQELKDVHPLGKSPVIGIQAPGAEKSLILAESGHIVEYLTEHLGQWMIPKRYINGKEGQIGGETEEWLRYRYYMHYAEGSIMPLILIGLFISMIRDGPQPFFVRPITRMISGRVDSLFLNPNRKTHFDFLEDQLKTSPDEGEFFCGKELTGADILMIFPLEAARGSGLITQEKYPKLVAYVKKIHEREAFKKAIEKIEEVSDEKYQPVASRR</sequence>
<dbReference type="InterPro" id="IPR004046">
    <property type="entry name" value="GST_C"/>
</dbReference>
<evidence type="ECO:0000313" key="8">
    <source>
        <dbReference type="EMBL" id="KAF2232028.1"/>
    </source>
</evidence>
<dbReference type="PROSITE" id="PS50405">
    <property type="entry name" value="GST_CTER"/>
    <property type="match status" value="1"/>
</dbReference>
<evidence type="ECO:0000256" key="1">
    <source>
        <dbReference type="ARBA" id="ARBA00007409"/>
    </source>
</evidence>
<dbReference type="SFLD" id="SFLDS00019">
    <property type="entry name" value="Glutathione_Transferase_(cytos"/>
    <property type="match status" value="1"/>
</dbReference>
<dbReference type="Pfam" id="PF00043">
    <property type="entry name" value="GST_C"/>
    <property type="match status" value="1"/>
</dbReference>
<evidence type="ECO:0000259" key="7">
    <source>
        <dbReference type="PROSITE" id="PS50405"/>
    </source>
</evidence>
<dbReference type="SFLD" id="SFLDG00358">
    <property type="entry name" value="Main_(cytGST)"/>
    <property type="match status" value="1"/>
</dbReference>
<feature type="transmembrane region" description="Helical" evidence="5">
    <location>
        <begin position="124"/>
        <end position="142"/>
    </location>
</feature>
<evidence type="ECO:0000256" key="2">
    <source>
        <dbReference type="ARBA" id="ARBA00012452"/>
    </source>
</evidence>
<comment type="catalytic activity">
    <reaction evidence="4">
        <text>RX + glutathione = an S-substituted glutathione + a halide anion + H(+)</text>
        <dbReference type="Rhea" id="RHEA:16437"/>
        <dbReference type="ChEBI" id="CHEBI:15378"/>
        <dbReference type="ChEBI" id="CHEBI:16042"/>
        <dbReference type="ChEBI" id="CHEBI:17792"/>
        <dbReference type="ChEBI" id="CHEBI:57925"/>
        <dbReference type="ChEBI" id="CHEBI:90779"/>
        <dbReference type="EC" id="2.5.1.18"/>
    </reaction>
</comment>
<keyword evidence="3 8" id="KW-0808">Transferase</keyword>
<dbReference type="OrthoDB" id="2098326at2759"/>
<dbReference type="InterPro" id="IPR036249">
    <property type="entry name" value="Thioredoxin-like_sf"/>
</dbReference>
<dbReference type="SUPFAM" id="SSF52833">
    <property type="entry name" value="Thioredoxin-like"/>
    <property type="match status" value="1"/>
</dbReference>
<dbReference type="CDD" id="cd03046">
    <property type="entry name" value="GST_N_GTT1_like"/>
    <property type="match status" value="1"/>
</dbReference>
<evidence type="ECO:0000256" key="5">
    <source>
        <dbReference type="SAM" id="Phobius"/>
    </source>
</evidence>
<dbReference type="FunFam" id="3.40.30.10:FF:000156">
    <property type="entry name" value="Glutathione S-transferase 1"/>
    <property type="match status" value="1"/>
</dbReference>
<reference evidence="8" key="1">
    <citation type="journal article" date="2020" name="Stud. Mycol.">
        <title>101 Dothideomycetes genomes: a test case for predicting lifestyles and emergence of pathogens.</title>
        <authorList>
            <person name="Haridas S."/>
            <person name="Albert R."/>
            <person name="Binder M."/>
            <person name="Bloem J."/>
            <person name="Labutti K."/>
            <person name="Salamov A."/>
            <person name="Andreopoulos B."/>
            <person name="Baker S."/>
            <person name="Barry K."/>
            <person name="Bills G."/>
            <person name="Bluhm B."/>
            <person name="Cannon C."/>
            <person name="Castanera R."/>
            <person name="Culley D."/>
            <person name="Daum C."/>
            <person name="Ezra D."/>
            <person name="Gonzalez J."/>
            <person name="Henrissat B."/>
            <person name="Kuo A."/>
            <person name="Liang C."/>
            <person name="Lipzen A."/>
            <person name="Lutzoni F."/>
            <person name="Magnuson J."/>
            <person name="Mondo S."/>
            <person name="Nolan M."/>
            <person name="Ohm R."/>
            <person name="Pangilinan J."/>
            <person name="Park H.-J."/>
            <person name="Ramirez L."/>
            <person name="Alfaro M."/>
            <person name="Sun H."/>
            <person name="Tritt A."/>
            <person name="Yoshinaga Y."/>
            <person name="Zwiers L.-H."/>
            <person name="Turgeon B."/>
            <person name="Goodwin S."/>
            <person name="Spatafora J."/>
            <person name="Crous P."/>
            <person name="Grigoriev I."/>
        </authorList>
    </citation>
    <scope>NUCLEOTIDE SEQUENCE</scope>
    <source>
        <strain evidence="8">Tuck. ex Michener</strain>
    </source>
</reference>
<dbReference type="GO" id="GO:0005737">
    <property type="term" value="C:cytoplasm"/>
    <property type="evidence" value="ECO:0007669"/>
    <property type="project" value="UniProtKB-ARBA"/>
</dbReference>
<dbReference type="Pfam" id="PF13409">
    <property type="entry name" value="GST_N_2"/>
    <property type="match status" value="1"/>
</dbReference>
<dbReference type="EC" id="2.5.1.18" evidence="2"/>
<organism evidence="8 9">
    <name type="scientific">Viridothelium virens</name>
    <name type="common">Speckled blister lichen</name>
    <name type="synonym">Trypethelium virens</name>
    <dbReference type="NCBI Taxonomy" id="1048519"/>
    <lineage>
        <taxon>Eukaryota</taxon>
        <taxon>Fungi</taxon>
        <taxon>Dikarya</taxon>
        <taxon>Ascomycota</taxon>
        <taxon>Pezizomycotina</taxon>
        <taxon>Dothideomycetes</taxon>
        <taxon>Dothideomycetes incertae sedis</taxon>
        <taxon>Trypetheliales</taxon>
        <taxon>Trypetheliaceae</taxon>
        <taxon>Viridothelium</taxon>
    </lineage>
</organism>
<dbReference type="GO" id="GO:0004364">
    <property type="term" value="F:glutathione transferase activity"/>
    <property type="evidence" value="ECO:0007669"/>
    <property type="project" value="UniProtKB-EC"/>
</dbReference>
<evidence type="ECO:0000256" key="3">
    <source>
        <dbReference type="ARBA" id="ARBA00022679"/>
    </source>
</evidence>
<keyword evidence="9" id="KW-1185">Reference proteome</keyword>
<dbReference type="PANTHER" id="PTHR44051">
    <property type="entry name" value="GLUTATHIONE S-TRANSFERASE-RELATED"/>
    <property type="match status" value="1"/>
</dbReference>
<evidence type="ECO:0000259" key="6">
    <source>
        <dbReference type="PROSITE" id="PS50404"/>
    </source>
</evidence>
<dbReference type="CDD" id="cd03189">
    <property type="entry name" value="GST_C_GTT1_like"/>
    <property type="match status" value="1"/>
</dbReference>
<dbReference type="Gene3D" id="3.40.30.10">
    <property type="entry name" value="Glutaredoxin"/>
    <property type="match status" value="1"/>
</dbReference>
<dbReference type="PROSITE" id="PS50404">
    <property type="entry name" value="GST_NTER"/>
    <property type="match status" value="1"/>
</dbReference>
<dbReference type="AlphaFoldDB" id="A0A6A6H2G5"/>
<feature type="domain" description="GST N-terminal" evidence="6">
    <location>
        <begin position="8"/>
        <end position="95"/>
    </location>
</feature>
<dbReference type="SUPFAM" id="SSF47616">
    <property type="entry name" value="GST C-terminal domain-like"/>
    <property type="match status" value="1"/>
</dbReference>
<accession>A0A6A6H2G5</accession>
<gene>
    <name evidence="8" type="ORF">EV356DRAFT_525613</name>
</gene>
<feature type="domain" description="GST C-terminal" evidence="7">
    <location>
        <begin position="111"/>
        <end position="256"/>
    </location>
</feature>
<evidence type="ECO:0000256" key="4">
    <source>
        <dbReference type="ARBA" id="ARBA00047960"/>
    </source>
</evidence>
<keyword evidence="5" id="KW-1133">Transmembrane helix</keyword>
<dbReference type="InterPro" id="IPR004045">
    <property type="entry name" value="Glutathione_S-Trfase_N"/>
</dbReference>
<protein>
    <recommendedName>
        <fullName evidence="2">glutathione transferase</fullName>
        <ecNumber evidence="2">2.5.1.18</ecNumber>
    </recommendedName>
</protein>
<dbReference type="PANTHER" id="PTHR44051:SF9">
    <property type="entry name" value="GLUTATHIONE S-TRANSFERASE 1"/>
    <property type="match status" value="1"/>
</dbReference>
<dbReference type="EMBL" id="ML991820">
    <property type="protein sequence ID" value="KAF2232028.1"/>
    <property type="molecule type" value="Genomic_DNA"/>
</dbReference>
<dbReference type="InterPro" id="IPR040079">
    <property type="entry name" value="Glutathione_S-Trfase"/>
</dbReference>
<keyword evidence="5" id="KW-0472">Membrane</keyword>
<comment type="similarity">
    <text evidence="1">Belongs to the GST superfamily.</text>
</comment>
<dbReference type="Proteomes" id="UP000800092">
    <property type="component" value="Unassembled WGS sequence"/>
</dbReference>
<name>A0A6A6H2G5_VIRVR</name>
<dbReference type="InterPro" id="IPR010987">
    <property type="entry name" value="Glutathione-S-Trfase_C-like"/>
</dbReference>
<proteinExistence type="inferred from homology"/>
<dbReference type="GO" id="GO:0004602">
    <property type="term" value="F:glutathione peroxidase activity"/>
    <property type="evidence" value="ECO:0007669"/>
    <property type="project" value="UniProtKB-ARBA"/>
</dbReference>
<evidence type="ECO:0000313" key="9">
    <source>
        <dbReference type="Proteomes" id="UP000800092"/>
    </source>
</evidence>
<keyword evidence="5" id="KW-0812">Transmembrane</keyword>
<dbReference type="InterPro" id="IPR036282">
    <property type="entry name" value="Glutathione-S-Trfase_C_sf"/>
</dbReference>